<proteinExistence type="predicted"/>
<dbReference type="AlphaFoldDB" id="A0A6J6FKA8"/>
<gene>
    <name evidence="2" type="ORF">UFOPK1807_00186</name>
</gene>
<reference evidence="2" key="1">
    <citation type="submission" date="2020-05" db="EMBL/GenBank/DDBJ databases">
        <authorList>
            <person name="Chiriac C."/>
            <person name="Salcher M."/>
            <person name="Ghai R."/>
            <person name="Kavagutti S V."/>
        </authorList>
    </citation>
    <scope>NUCLEOTIDE SEQUENCE</scope>
</reference>
<evidence type="ECO:0000313" key="2">
    <source>
        <dbReference type="EMBL" id="CAB4589462.1"/>
    </source>
</evidence>
<evidence type="ECO:0000256" key="1">
    <source>
        <dbReference type="SAM" id="Phobius"/>
    </source>
</evidence>
<protein>
    <submittedName>
        <fullName evidence="2">Unannotated protein</fullName>
    </submittedName>
</protein>
<sequence length="169" mass="18240">MNQSQESLAVRKVRRRREEEDSTSQGGWLFADSFLALMVIFLATISFVPSLGGGLTGTGNIGNIAGGNYVKGLNIAYESFDAARIQSDIEGFITAEKLPRSSVVLFAKIVGGYNPASEGEEEGKFRALLFSAQIQKAEIAYFSSAKIDLGSSKLLKANQIVLRLTLSPQ</sequence>
<name>A0A6J6FKA8_9ZZZZ</name>
<dbReference type="EMBL" id="CAEZUI010000011">
    <property type="protein sequence ID" value="CAB4589462.1"/>
    <property type="molecule type" value="Genomic_DNA"/>
</dbReference>
<keyword evidence="1" id="KW-0472">Membrane</keyword>
<keyword evidence="1" id="KW-0812">Transmembrane</keyword>
<organism evidence="2">
    <name type="scientific">freshwater metagenome</name>
    <dbReference type="NCBI Taxonomy" id="449393"/>
    <lineage>
        <taxon>unclassified sequences</taxon>
        <taxon>metagenomes</taxon>
        <taxon>ecological metagenomes</taxon>
    </lineage>
</organism>
<feature type="transmembrane region" description="Helical" evidence="1">
    <location>
        <begin position="28"/>
        <end position="48"/>
    </location>
</feature>
<accession>A0A6J6FKA8</accession>
<keyword evidence="1" id="KW-1133">Transmembrane helix</keyword>